<feature type="compositionally biased region" description="Polar residues" evidence="4">
    <location>
        <begin position="207"/>
        <end position="229"/>
    </location>
</feature>
<accession>A0A8H5HLJ9</accession>
<keyword evidence="3" id="KW-0539">Nucleus</keyword>
<name>A0A8H5HLJ9_9AGAR</name>
<gene>
    <name evidence="5" type="ORF">D9615_001411</name>
</gene>
<feature type="compositionally biased region" description="Low complexity" evidence="4">
    <location>
        <begin position="1"/>
        <end position="17"/>
    </location>
</feature>
<dbReference type="GO" id="GO:0071013">
    <property type="term" value="C:catalytic step 2 spliceosome"/>
    <property type="evidence" value="ECO:0007669"/>
    <property type="project" value="TreeGrafter"/>
</dbReference>
<dbReference type="InterPro" id="IPR011990">
    <property type="entry name" value="TPR-like_helical_dom_sf"/>
</dbReference>
<dbReference type="AlphaFoldDB" id="A0A8H5HLJ9"/>
<evidence type="ECO:0000256" key="1">
    <source>
        <dbReference type="ARBA" id="ARBA00004123"/>
    </source>
</evidence>
<evidence type="ECO:0000256" key="4">
    <source>
        <dbReference type="SAM" id="MobiDB-lite"/>
    </source>
</evidence>
<proteinExistence type="inferred from homology"/>
<organism evidence="5 6">
    <name type="scientific">Tricholomella constricta</name>
    <dbReference type="NCBI Taxonomy" id="117010"/>
    <lineage>
        <taxon>Eukaryota</taxon>
        <taxon>Fungi</taxon>
        <taxon>Dikarya</taxon>
        <taxon>Basidiomycota</taxon>
        <taxon>Agaricomycotina</taxon>
        <taxon>Agaricomycetes</taxon>
        <taxon>Agaricomycetidae</taxon>
        <taxon>Agaricales</taxon>
        <taxon>Tricholomatineae</taxon>
        <taxon>Lyophyllaceae</taxon>
        <taxon>Tricholomella</taxon>
    </lineage>
</organism>
<dbReference type="PANTHER" id="PTHR13471">
    <property type="entry name" value="TETRATRICOPEPTIDE-LIKE HELICAL"/>
    <property type="match status" value="1"/>
</dbReference>
<dbReference type="PANTHER" id="PTHR13471:SF0">
    <property type="entry name" value="NUCLEAR EXOSOME REGULATOR NRDE2"/>
    <property type="match status" value="1"/>
</dbReference>
<dbReference type="GO" id="GO:0031048">
    <property type="term" value="P:regulatory ncRNA-mediated heterochromatin formation"/>
    <property type="evidence" value="ECO:0007669"/>
    <property type="project" value="TreeGrafter"/>
</dbReference>
<dbReference type="OrthoDB" id="297219at2759"/>
<dbReference type="InterPro" id="IPR013633">
    <property type="entry name" value="NRDE-2"/>
</dbReference>
<evidence type="ECO:0000313" key="5">
    <source>
        <dbReference type="EMBL" id="KAF5385316.1"/>
    </source>
</evidence>
<feature type="region of interest" description="Disordered" evidence="4">
    <location>
        <begin position="193"/>
        <end position="238"/>
    </location>
</feature>
<dbReference type="EMBL" id="JAACJP010000004">
    <property type="protein sequence ID" value="KAF5385316.1"/>
    <property type="molecule type" value="Genomic_DNA"/>
</dbReference>
<reference evidence="5 6" key="1">
    <citation type="journal article" date="2020" name="ISME J.">
        <title>Uncovering the hidden diversity of litter-decomposition mechanisms in mushroom-forming fungi.</title>
        <authorList>
            <person name="Floudas D."/>
            <person name="Bentzer J."/>
            <person name="Ahren D."/>
            <person name="Johansson T."/>
            <person name="Persson P."/>
            <person name="Tunlid A."/>
        </authorList>
    </citation>
    <scope>NUCLEOTIDE SEQUENCE [LARGE SCALE GENOMIC DNA]</scope>
    <source>
        <strain evidence="5 6">CBS 661.87</strain>
    </source>
</reference>
<comment type="caution">
    <text evidence="5">The sequence shown here is derived from an EMBL/GenBank/DDBJ whole genome shotgun (WGS) entry which is preliminary data.</text>
</comment>
<evidence type="ECO:0000256" key="2">
    <source>
        <dbReference type="ARBA" id="ARBA00009265"/>
    </source>
</evidence>
<dbReference type="GO" id="GO:1902369">
    <property type="term" value="P:negative regulation of RNA catabolic process"/>
    <property type="evidence" value="ECO:0007669"/>
    <property type="project" value="TreeGrafter"/>
</dbReference>
<feature type="compositionally biased region" description="Basic and acidic residues" evidence="4">
    <location>
        <begin position="27"/>
        <end position="42"/>
    </location>
</feature>
<evidence type="ECO:0000256" key="3">
    <source>
        <dbReference type="ARBA" id="ARBA00023242"/>
    </source>
</evidence>
<dbReference type="Proteomes" id="UP000565441">
    <property type="component" value="Unassembled WGS sequence"/>
</dbReference>
<sequence>MSAPSLSSFPPSFSSFPDLEPVPSTRPSDRPKTNKSSRDKERHDKKKRSSDNSREKKHKRRRRKDDGYFDDLTMGDETLNAKENLEHAKESSRLYYSDRKGDPYNIQYGGLHAGDVPKYYIVDRGRNILGLSYAWTATYRSGKGVEVGPKGRRKMSSLTDASARALLTVPPTRRILQSEGAYKHEEIDGYLRLPSRRRQGATEESYRTITASKQDVDSQSESSDASNQTSDDESSTDEAGEITLTALQETLKLLEQQLAQDPTSIDKWLQLLSHTLSTIPITSKNATKARSEIAISILARALTADPRNGASKLLRLRYMKAGEEVWPESRVRAEWEEALKLGGSEIWMEWLEWRIRQADAGIDRIVDDAVRLLGVLGHSELDELTKVRVFWRVAVAFQCAGFSERATAMFQAQAELMFGMPQALHGLSYETQLERLEEFWESEVPRVGEDGSRGWAAWVLSDRKERSHRSKTPVAKDLIELDPYRQWAARETQMDEVHFLPSRSSDDTDDPYCTILFADIRPLLIHPESSLAKNAFRRAWISFLGLHIPGFSASLSSSMEINWDDRWNQGHLKRLSYLDALFPRDAIQNRLTTEAYAGAIVGREKIYASGFGPVKCWGYGVLGPLDGLGLEKGRAKAKMWEKEDVEGLDEGFVRRVFTQLRLGRDDTEWDVLALAFEAALDVKSAIKHSRTLLSQNESLPGWAAHAQLEMMRGKLDDARKVYQAVLIASPAMSTLKGTSSLWWTWAQMEWLTGNSTQALHIVLRAARVEGQGGGVAILRCKRGLDDAIKDEPQWKEREGWIKLRAVLELLTGTNASAALAVFDHHLFGERKKGYRHESLTVACLLMLYQYGVLLKNPMPPSVLRQRVEKAFDEYPSNSVILGLFLEGERGHGVWGRVRGALGESGGKAKNVARRVEEVWMAGWERGRWSAELERTRSGLAGAVENERTRASHVIWRIYIELEIRAGQLQRAKKLLFRAIGECPLVKELYLVAFGPLRGVFSGQELIAIADTMAERGLRLRRGLDEVLEGWKEEIEDGSGSDSGTDEIVDNARELRRLMPY</sequence>
<comment type="subcellular location">
    <subcellularLocation>
        <location evidence="1">Nucleus</location>
    </subcellularLocation>
</comment>
<keyword evidence="6" id="KW-1185">Reference proteome</keyword>
<dbReference type="SUPFAM" id="SSF48452">
    <property type="entry name" value="TPR-like"/>
    <property type="match status" value="1"/>
</dbReference>
<protein>
    <submittedName>
        <fullName evidence="5">Uncharacterized protein</fullName>
    </submittedName>
</protein>
<dbReference type="Pfam" id="PF08424">
    <property type="entry name" value="NRDE-2"/>
    <property type="match status" value="1"/>
</dbReference>
<dbReference type="Gene3D" id="1.25.40.10">
    <property type="entry name" value="Tetratricopeptide repeat domain"/>
    <property type="match status" value="1"/>
</dbReference>
<comment type="similarity">
    <text evidence="2">Belongs to the NRDE2 family.</text>
</comment>
<evidence type="ECO:0000313" key="6">
    <source>
        <dbReference type="Proteomes" id="UP000565441"/>
    </source>
</evidence>
<feature type="region of interest" description="Disordered" evidence="4">
    <location>
        <begin position="1"/>
        <end position="74"/>
    </location>
</feature>